<dbReference type="Proteomes" id="UP001362999">
    <property type="component" value="Unassembled WGS sequence"/>
</dbReference>
<dbReference type="InterPro" id="IPR036047">
    <property type="entry name" value="F-box-like_dom_sf"/>
</dbReference>
<name>A0AAV9Z5S7_9AGAR</name>
<sequence>MLFMRSTAKAISLKSIIAWLPNECLYIIMEYLVTPDLAAMCRTSRLLRNMGTKMLYRDVTIGSEVQLELFLKGLWSGVTGKESPVRLIRSFVLGKSAVCGRLTEAQEKKLATILCKMSGLEFIRLEPHRMDYSALLGKARFPALVKFQGYLRTKTAVAMIDFLNRHAATVESVIVITPYPMELPPGMQKIHLPALRVAVTRSYLLDIFDFTDVALTKIMFLTHELDADIPAESFVNLRGMSTLQNVTVLSDGDTGERGELLRIIAANLTHIQSLTFAEMKGKMTPISHDDANNVAAALEKFDALEVLDFGNAVGNPFVTVLRWGDTCRSLQTIRLNGVTYKRRETAWSVAKERTGRYTQLNSDAEDE</sequence>
<evidence type="ECO:0000259" key="1">
    <source>
        <dbReference type="Pfam" id="PF00646"/>
    </source>
</evidence>
<dbReference type="EMBL" id="JAWWNJ010000198">
    <property type="protein sequence ID" value="KAK6971958.1"/>
    <property type="molecule type" value="Genomic_DNA"/>
</dbReference>
<dbReference type="SUPFAM" id="SSF81383">
    <property type="entry name" value="F-box domain"/>
    <property type="match status" value="1"/>
</dbReference>
<evidence type="ECO:0000313" key="2">
    <source>
        <dbReference type="EMBL" id="KAK6971958.1"/>
    </source>
</evidence>
<gene>
    <name evidence="2" type="ORF">R3P38DRAFT_3297415</name>
</gene>
<dbReference type="AlphaFoldDB" id="A0AAV9Z5S7"/>
<accession>A0AAV9Z5S7</accession>
<proteinExistence type="predicted"/>
<dbReference type="CDD" id="cd09917">
    <property type="entry name" value="F-box_SF"/>
    <property type="match status" value="1"/>
</dbReference>
<reference evidence="2 3" key="1">
    <citation type="journal article" date="2024" name="J Genomics">
        <title>Draft genome sequencing and assembly of Favolaschia claudopus CIRM-BRFM 2984 isolated from oak limbs.</title>
        <authorList>
            <person name="Navarro D."/>
            <person name="Drula E."/>
            <person name="Chaduli D."/>
            <person name="Cazenave R."/>
            <person name="Ahrendt S."/>
            <person name="Wang J."/>
            <person name="Lipzen A."/>
            <person name="Daum C."/>
            <person name="Barry K."/>
            <person name="Grigoriev I.V."/>
            <person name="Favel A."/>
            <person name="Rosso M.N."/>
            <person name="Martin F."/>
        </authorList>
    </citation>
    <scope>NUCLEOTIDE SEQUENCE [LARGE SCALE GENOMIC DNA]</scope>
    <source>
        <strain evidence="2 3">CIRM-BRFM 2984</strain>
    </source>
</reference>
<feature type="domain" description="F-box" evidence="1">
    <location>
        <begin position="19"/>
        <end position="50"/>
    </location>
</feature>
<protein>
    <recommendedName>
        <fullName evidence="1">F-box domain-containing protein</fullName>
    </recommendedName>
</protein>
<dbReference type="InterPro" id="IPR001810">
    <property type="entry name" value="F-box_dom"/>
</dbReference>
<keyword evidence="3" id="KW-1185">Reference proteome</keyword>
<evidence type="ECO:0000313" key="3">
    <source>
        <dbReference type="Proteomes" id="UP001362999"/>
    </source>
</evidence>
<comment type="caution">
    <text evidence="2">The sequence shown here is derived from an EMBL/GenBank/DDBJ whole genome shotgun (WGS) entry which is preliminary data.</text>
</comment>
<dbReference type="Pfam" id="PF00646">
    <property type="entry name" value="F-box"/>
    <property type="match status" value="1"/>
</dbReference>
<organism evidence="2 3">
    <name type="scientific">Favolaschia claudopus</name>
    <dbReference type="NCBI Taxonomy" id="2862362"/>
    <lineage>
        <taxon>Eukaryota</taxon>
        <taxon>Fungi</taxon>
        <taxon>Dikarya</taxon>
        <taxon>Basidiomycota</taxon>
        <taxon>Agaricomycotina</taxon>
        <taxon>Agaricomycetes</taxon>
        <taxon>Agaricomycetidae</taxon>
        <taxon>Agaricales</taxon>
        <taxon>Marasmiineae</taxon>
        <taxon>Mycenaceae</taxon>
        <taxon>Favolaschia</taxon>
    </lineage>
</organism>